<comment type="caution">
    <text evidence="1">The sequence shown here is derived from an EMBL/GenBank/DDBJ whole genome shotgun (WGS) entry which is preliminary data.</text>
</comment>
<dbReference type="AlphaFoldDB" id="X1S8Y7"/>
<proteinExistence type="predicted"/>
<dbReference type="EMBL" id="BARV01044898">
    <property type="protein sequence ID" value="GAI64254.1"/>
    <property type="molecule type" value="Genomic_DNA"/>
</dbReference>
<gene>
    <name evidence="1" type="ORF">S06H3_66140</name>
</gene>
<sequence length="55" mass="6339">GMKVYAPKPDQRAQFKRLAQPGVLEWMRKNPKIGNQWIDGILAAVNRAEMKLGMW</sequence>
<name>X1S8Y7_9ZZZZ</name>
<dbReference type="InterPro" id="IPR038404">
    <property type="entry name" value="TRAP_DctP_sf"/>
</dbReference>
<protein>
    <submittedName>
        <fullName evidence="1">Uncharacterized protein</fullName>
    </submittedName>
</protein>
<reference evidence="1" key="1">
    <citation type="journal article" date="2014" name="Front. Microbiol.">
        <title>High frequency of phylogenetically diverse reductive dehalogenase-homologous genes in deep subseafloor sedimentary metagenomes.</title>
        <authorList>
            <person name="Kawai M."/>
            <person name="Futagami T."/>
            <person name="Toyoda A."/>
            <person name="Takaki Y."/>
            <person name="Nishi S."/>
            <person name="Hori S."/>
            <person name="Arai W."/>
            <person name="Tsubouchi T."/>
            <person name="Morono Y."/>
            <person name="Uchiyama I."/>
            <person name="Ito T."/>
            <person name="Fujiyama A."/>
            <person name="Inagaki F."/>
            <person name="Takami H."/>
        </authorList>
    </citation>
    <scope>NUCLEOTIDE SEQUENCE</scope>
    <source>
        <strain evidence="1">Expedition CK06-06</strain>
    </source>
</reference>
<evidence type="ECO:0000313" key="1">
    <source>
        <dbReference type="EMBL" id="GAI64254.1"/>
    </source>
</evidence>
<feature type="non-terminal residue" evidence="1">
    <location>
        <position position="1"/>
    </location>
</feature>
<dbReference type="Gene3D" id="3.40.190.170">
    <property type="entry name" value="Bacterial extracellular solute-binding protein, family 7"/>
    <property type="match status" value="1"/>
</dbReference>
<accession>X1S8Y7</accession>
<organism evidence="1">
    <name type="scientific">marine sediment metagenome</name>
    <dbReference type="NCBI Taxonomy" id="412755"/>
    <lineage>
        <taxon>unclassified sequences</taxon>
        <taxon>metagenomes</taxon>
        <taxon>ecological metagenomes</taxon>
    </lineage>
</organism>